<dbReference type="EMBL" id="BDDD01000235">
    <property type="protein sequence ID" value="GAV62030.1"/>
    <property type="molecule type" value="Genomic_DNA"/>
</dbReference>
<feature type="compositionally biased region" description="Pro residues" evidence="1">
    <location>
        <begin position="53"/>
        <end position="92"/>
    </location>
</feature>
<keyword evidence="2" id="KW-0472">Membrane</keyword>
<keyword evidence="2" id="KW-1133">Transmembrane helix</keyword>
<dbReference type="PANTHER" id="PTHR35094">
    <property type="entry name" value="LEUCINE-RICH REPEAT EXTENSIN-LIKE PROTEIN 2"/>
    <property type="match status" value="1"/>
</dbReference>
<dbReference type="PRINTS" id="PR01217">
    <property type="entry name" value="PRICHEXTENSN"/>
</dbReference>
<gene>
    <name evidence="3" type="ORF">CFOL_v3_05554</name>
</gene>
<feature type="transmembrane region" description="Helical" evidence="2">
    <location>
        <begin position="123"/>
        <end position="142"/>
    </location>
</feature>
<proteinExistence type="predicted"/>
<dbReference type="STRING" id="3775.A0A1Q3B245"/>
<dbReference type="AlphaFoldDB" id="A0A1Q3B245"/>
<name>A0A1Q3B245_CEPFO</name>
<organism evidence="3 4">
    <name type="scientific">Cephalotus follicularis</name>
    <name type="common">Albany pitcher plant</name>
    <dbReference type="NCBI Taxonomy" id="3775"/>
    <lineage>
        <taxon>Eukaryota</taxon>
        <taxon>Viridiplantae</taxon>
        <taxon>Streptophyta</taxon>
        <taxon>Embryophyta</taxon>
        <taxon>Tracheophyta</taxon>
        <taxon>Spermatophyta</taxon>
        <taxon>Magnoliopsida</taxon>
        <taxon>eudicotyledons</taxon>
        <taxon>Gunneridae</taxon>
        <taxon>Pentapetalae</taxon>
        <taxon>rosids</taxon>
        <taxon>fabids</taxon>
        <taxon>Oxalidales</taxon>
        <taxon>Cephalotaceae</taxon>
        <taxon>Cephalotus</taxon>
    </lineage>
</organism>
<evidence type="ECO:0000313" key="3">
    <source>
        <dbReference type="EMBL" id="GAV62030.1"/>
    </source>
</evidence>
<evidence type="ECO:0000256" key="2">
    <source>
        <dbReference type="SAM" id="Phobius"/>
    </source>
</evidence>
<dbReference type="InParanoid" id="A0A1Q3B245"/>
<feature type="transmembrane region" description="Helical" evidence="2">
    <location>
        <begin position="12"/>
        <end position="29"/>
    </location>
</feature>
<feature type="non-terminal residue" evidence="3">
    <location>
        <position position="1"/>
    </location>
</feature>
<keyword evidence="2" id="KW-0812">Transmembrane</keyword>
<evidence type="ECO:0000256" key="1">
    <source>
        <dbReference type="SAM" id="MobiDB-lite"/>
    </source>
</evidence>
<sequence>SMKMHPFNTAMLLNIFLVITSIVIPISGLDSRKLDETTDDQGVKCTPSCTQASPPPPPPPSPPPPSPPPPTLCPPPPSPPPPPKKPPTQYCPPPPSPFIYVFGPPGGGLYPLDDDYNGASKNFHVGLPVLLSFGLVGLILAFW</sequence>
<dbReference type="OrthoDB" id="1728036at2759"/>
<dbReference type="PANTHER" id="PTHR35094:SF1">
    <property type="entry name" value="PROTEIN, PUTATIVE-RELATED"/>
    <property type="match status" value="1"/>
</dbReference>
<protein>
    <submittedName>
        <fullName evidence="3">Uncharacterized protein</fullName>
    </submittedName>
</protein>
<dbReference type="Proteomes" id="UP000187406">
    <property type="component" value="Unassembled WGS sequence"/>
</dbReference>
<accession>A0A1Q3B245</accession>
<feature type="region of interest" description="Disordered" evidence="1">
    <location>
        <begin position="34"/>
        <end position="92"/>
    </location>
</feature>
<comment type="caution">
    <text evidence="3">The sequence shown here is derived from an EMBL/GenBank/DDBJ whole genome shotgun (WGS) entry which is preliminary data.</text>
</comment>
<keyword evidence="4" id="KW-1185">Reference proteome</keyword>
<reference evidence="4" key="1">
    <citation type="submission" date="2016-04" db="EMBL/GenBank/DDBJ databases">
        <title>Cephalotus genome sequencing.</title>
        <authorList>
            <person name="Fukushima K."/>
            <person name="Hasebe M."/>
            <person name="Fang X."/>
        </authorList>
    </citation>
    <scope>NUCLEOTIDE SEQUENCE [LARGE SCALE GENOMIC DNA]</scope>
    <source>
        <strain evidence="4">cv. St1</strain>
    </source>
</reference>
<evidence type="ECO:0000313" key="4">
    <source>
        <dbReference type="Proteomes" id="UP000187406"/>
    </source>
</evidence>